<dbReference type="Proteomes" id="UP000520767">
    <property type="component" value="Unassembled WGS sequence"/>
</dbReference>
<gene>
    <name evidence="2" type="ORF">FHR82_005886</name>
</gene>
<name>A0A7W7VGR8_9PSEU</name>
<reference evidence="2 3" key="1">
    <citation type="submission" date="2020-08" db="EMBL/GenBank/DDBJ databases">
        <title>Genomic Encyclopedia of Type Strains, Phase III (KMG-III): the genomes of soil and plant-associated and newly described type strains.</title>
        <authorList>
            <person name="Whitman W."/>
        </authorList>
    </citation>
    <scope>NUCLEOTIDE SEQUENCE [LARGE SCALE GENOMIC DNA]</scope>
    <source>
        <strain evidence="2 3">CECT 8960</strain>
    </source>
</reference>
<feature type="region of interest" description="Disordered" evidence="1">
    <location>
        <begin position="126"/>
        <end position="149"/>
    </location>
</feature>
<proteinExistence type="predicted"/>
<dbReference type="EMBL" id="JACHJQ010000006">
    <property type="protein sequence ID" value="MBB4909628.1"/>
    <property type="molecule type" value="Genomic_DNA"/>
</dbReference>
<evidence type="ECO:0000313" key="2">
    <source>
        <dbReference type="EMBL" id="MBB4909628.1"/>
    </source>
</evidence>
<comment type="caution">
    <text evidence="2">The sequence shown here is derived from an EMBL/GenBank/DDBJ whole genome shotgun (WGS) entry which is preliminary data.</text>
</comment>
<organism evidence="2 3">
    <name type="scientific">Actinophytocola algeriensis</name>
    <dbReference type="NCBI Taxonomy" id="1768010"/>
    <lineage>
        <taxon>Bacteria</taxon>
        <taxon>Bacillati</taxon>
        <taxon>Actinomycetota</taxon>
        <taxon>Actinomycetes</taxon>
        <taxon>Pseudonocardiales</taxon>
        <taxon>Pseudonocardiaceae</taxon>
    </lineage>
</organism>
<keyword evidence="3" id="KW-1185">Reference proteome</keyword>
<evidence type="ECO:0000256" key="1">
    <source>
        <dbReference type="SAM" id="MobiDB-lite"/>
    </source>
</evidence>
<evidence type="ECO:0000313" key="3">
    <source>
        <dbReference type="Proteomes" id="UP000520767"/>
    </source>
</evidence>
<sequence>MASLTALYQALPISSEHIRVGSQSGCGGIAAARIDLAAAQTYEFVDATPPPRENDMYEDQELVDFCVTNVREGIEEEFYALFGKLPTVRVVLHKVLPHAVDSNEMINRHAGRTVVRLALRNVGLDDVPSPTSSHKVIRPRPTGSSSGTT</sequence>
<protein>
    <submittedName>
        <fullName evidence="2">Uncharacterized protein</fullName>
    </submittedName>
</protein>
<dbReference type="RefSeq" id="WP_184813710.1">
    <property type="nucleotide sequence ID" value="NZ_JACHJQ010000006.1"/>
</dbReference>
<accession>A0A7W7VGR8</accession>
<dbReference type="AlphaFoldDB" id="A0A7W7VGR8"/>